<keyword evidence="1" id="KW-0472">Membrane</keyword>
<feature type="transmembrane region" description="Helical" evidence="1">
    <location>
        <begin position="7"/>
        <end position="26"/>
    </location>
</feature>
<keyword evidence="3" id="KW-0012">Acyltransferase</keyword>
<keyword evidence="1" id="KW-0812">Transmembrane</keyword>
<dbReference type="PANTHER" id="PTHR23028">
    <property type="entry name" value="ACETYLTRANSFERASE"/>
    <property type="match status" value="1"/>
</dbReference>
<comment type="caution">
    <text evidence="3">The sequence shown here is derived from an EMBL/GenBank/DDBJ whole genome shotgun (WGS) entry which is preliminary data.</text>
</comment>
<organism evidence="3 4">
    <name type="scientific">Paraburkholderia tagetis</name>
    <dbReference type="NCBI Taxonomy" id="2913261"/>
    <lineage>
        <taxon>Bacteria</taxon>
        <taxon>Pseudomonadati</taxon>
        <taxon>Pseudomonadota</taxon>
        <taxon>Betaproteobacteria</taxon>
        <taxon>Burkholderiales</taxon>
        <taxon>Burkholderiaceae</taxon>
        <taxon>Paraburkholderia</taxon>
    </lineage>
</organism>
<feature type="transmembrane region" description="Helical" evidence="1">
    <location>
        <begin position="196"/>
        <end position="217"/>
    </location>
</feature>
<feature type="transmembrane region" description="Helical" evidence="1">
    <location>
        <begin position="170"/>
        <end position="190"/>
    </location>
</feature>
<feature type="transmembrane region" description="Helical" evidence="1">
    <location>
        <begin position="229"/>
        <end position="251"/>
    </location>
</feature>
<dbReference type="GO" id="GO:0016020">
    <property type="term" value="C:membrane"/>
    <property type="evidence" value="ECO:0007669"/>
    <property type="project" value="TreeGrafter"/>
</dbReference>
<feature type="transmembrane region" description="Helical" evidence="1">
    <location>
        <begin position="62"/>
        <end position="80"/>
    </location>
</feature>
<dbReference type="GO" id="GO:0016747">
    <property type="term" value="F:acyltransferase activity, transferring groups other than amino-acyl groups"/>
    <property type="evidence" value="ECO:0007669"/>
    <property type="project" value="InterPro"/>
</dbReference>
<dbReference type="InterPro" id="IPR002656">
    <property type="entry name" value="Acyl_transf_3_dom"/>
</dbReference>
<evidence type="ECO:0000313" key="4">
    <source>
        <dbReference type="Proteomes" id="UP001139308"/>
    </source>
</evidence>
<protein>
    <submittedName>
        <fullName evidence="3">Acyltransferase</fullName>
    </submittedName>
</protein>
<evidence type="ECO:0000313" key="3">
    <source>
        <dbReference type="EMBL" id="MCG5072294.1"/>
    </source>
</evidence>
<keyword evidence="3" id="KW-0808">Transferase</keyword>
<dbReference type="Proteomes" id="UP001139308">
    <property type="component" value="Unassembled WGS sequence"/>
</dbReference>
<dbReference type="GO" id="GO:0000271">
    <property type="term" value="P:polysaccharide biosynthetic process"/>
    <property type="evidence" value="ECO:0007669"/>
    <property type="project" value="TreeGrafter"/>
</dbReference>
<dbReference type="RefSeq" id="WP_238462045.1">
    <property type="nucleotide sequence ID" value="NZ_JAKLJA010000001.1"/>
</dbReference>
<sequence length="375" mass="43036">MISNIQLLRALAAMAVVYFHGSYIFGGVHTDLKAVAIFFVVSGFIMTHISRSRADGFMVNRITRVVPLYWVCTIAFFMLINLELMNPIYKIPQIWGWLLHDRTTLQWYLEHKTGFTDGQLVGQLVRSLTFIPFRNDQGFMFPVLGVGWTLNLEMYFYVIFAVCLMINTRWAPILTAIVILFVKLSVWITIDPGELLMFYGDRYTGFFVLGIATYYIWHVRPASFENWVVTHRWTIGIVIAIALSTFNYFPLREIKALIGYAPAMFLYFMLPFATVLFALFLNNKGLCASSRTILLLGEASFSIYLTHPFVAVIVETTLKRYPEMSGLMRPVAFAFFMAICAVIGIFVHRKIEMPLLSYARLASRFRSTTNTRNPV</sequence>
<name>A0A9X1UD64_9BURK</name>
<gene>
    <name evidence="3" type="ORF">L5014_02765</name>
</gene>
<feature type="domain" description="Acyltransferase 3" evidence="2">
    <location>
        <begin position="4"/>
        <end position="344"/>
    </location>
</feature>
<keyword evidence="1" id="KW-1133">Transmembrane helix</keyword>
<feature type="transmembrane region" description="Helical" evidence="1">
    <location>
        <begin position="293"/>
        <end position="314"/>
    </location>
</feature>
<reference evidence="3" key="1">
    <citation type="submission" date="2022-01" db="EMBL/GenBank/DDBJ databases">
        <title>Genome sequence and assembly of Parabukholderia sp. RG36.</title>
        <authorList>
            <person name="Chhetri G."/>
        </authorList>
    </citation>
    <scope>NUCLEOTIDE SEQUENCE</scope>
    <source>
        <strain evidence="3">RG36</strain>
    </source>
</reference>
<evidence type="ECO:0000256" key="1">
    <source>
        <dbReference type="SAM" id="Phobius"/>
    </source>
</evidence>
<feature type="transmembrane region" description="Helical" evidence="1">
    <location>
        <begin position="139"/>
        <end position="163"/>
    </location>
</feature>
<dbReference type="PANTHER" id="PTHR23028:SF53">
    <property type="entry name" value="ACYL_TRANSF_3 DOMAIN-CONTAINING PROTEIN"/>
    <property type="match status" value="1"/>
</dbReference>
<feature type="transmembrane region" description="Helical" evidence="1">
    <location>
        <begin position="326"/>
        <end position="347"/>
    </location>
</feature>
<feature type="transmembrane region" description="Helical" evidence="1">
    <location>
        <begin position="257"/>
        <end position="281"/>
    </location>
</feature>
<keyword evidence="4" id="KW-1185">Reference proteome</keyword>
<accession>A0A9X1UD64</accession>
<evidence type="ECO:0000259" key="2">
    <source>
        <dbReference type="Pfam" id="PF01757"/>
    </source>
</evidence>
<proteinExistence type="predicted"/>
<dbReference type="AlphaFoldDB" id="A0A9X1UD64"/>
<dbReference type="EMBL" id="JAKLJA010000001">
    <property type="protein sequence ID" value="MCG5072294.1"/>
    <property type="molecule type" value="Genomic_DNA"/>
</dbReference>
<dbReference type="InterPro" id="IPR050879">
    <property type="entry name" value="Acyltransferase_3"/>
</dbReference>
<dbReference type="Pfam" id="PF01757">
    <property type="entry name" value="Acyl_transf_3"/>
    <property type="match status" value="1"/>
</dbReference>
<feature type="transmembrane region" description="Helical" evidence="1">
    <location>
        <begin position="32"/>
        <end position="50"/>
    </location>
</feature>